<dbReference type="GO" id="GO:0003677">
    <property type="term" value="F:DNA binding"/>
    <property type="evidence" value="ECO:0007669"/>
    <property type="project" value="UniProtKB-KW"/>
</dbReference>
<evidence type="ECO:0000313" key="6">
    <source>
        <dbReference type="Proteomes" id="UP000674938"/>
    </source>
</evidence>
<dbReference type="GO" id="GO:0045892">
    <property type="term" value="P:negative regulation of DNA-templated transcription"/>
    <property type="evidence" value="ECO:0007669"/>
    <property type="project" value="TreeGrafter"/>
</dbReference>
<proteinExistence type="predicted"/>
<dbReference type="Pfam" id="PF07702">
    <property type="entry name" value="UTRA"/>
    <property type="match status" value="1"/>
</dbReference>
<evidence type="ECO:0000256" key="1">
    <source>
        <dbReference type="ARBA" id="ARBA00023015"/>
    </source>
</evidence>
<evidence type="ECO:0000259" key="4">
    <source>
        <dbReference type="PROSITE" id="PS50949"/>
    </source>
</evidence>
<dbReference type="InterPro" id="IPR050679">
    <property type="entry name" value="Bact_HTH_transcr_reg"/>
</dbReference>
<organism evidence="5 6">
    <name type="scientific">Vagococcus allomyrinae</name>
    <dbReference type="NCBI Taxonomy" id="2794353"/>
    <lineage>
        <taxon>Bacteria</taxon>
        <taxon>Bacillati</taxon>
        <taxon>Bacillota</taxon>
        <taxon>Bacilli</taxon>
        <taxon>Lactobacillales</taxon>
        <taxon>Enterococcaceae</taxon>
        <taxon>Vagococcus</taxon>
    </lineage>
</organism>
<dbReference type="EMBL" id="JAEEGA010000013">
    <property type="protein sequence ID" value="MBP1042949.1"/>
    <property type="molecule type" value="Genomic_DNA"/>
</dbReference>
<keyword evidence="2" id="KW-0238">DNA-binding</keyword>
<dbReference type="PRINTS" id="PR00035">
    <property type="entry name" value="HTHGNTR"/>
</dbReference>
<dbReference type="SMART" id="SM00866">
    <property type="entry name" value="UTRA"/>
    <property type="match status" value="1"/>
</dbReference>
<dbReference type="PANTHER" id="PTHR44846:SF1">
    <property type="entry name" value="MANNOSYL-D-GLYCERATE TRANSPORT_METABOLISM SYSTEM REPRESSOR MNGR-RELATED"/>
    <property type="match status" value="1"/>
</dbReference>
<keyword evidence="3" id="KW-0804">Transcription</keyword>
<sequence>MKKKKLNAYEEVVNAIIQNIHSGKYPKNQKLPSEYDLATEFDVSRLTIRKAIEELVKNQILIKSKSRGTYIMAHDKIQSGSNGLQGFTESLTKYGMKSNTKVIELNEIFVPTSHYMALFNLQDGETIYTVKRVRYADGEPMVIEEITVPAKYVPQLTKEKAESQSIFSLIEEVIEIGYSQQEIGAILVTEDISPLLDVPIAEPLIHVESMTYSIEGHPILTDTSYYRADKYTFKNILQRNS</sequence>
<dbReference type="InterPro" id="IPR028978">
    <property type="entry name" value="Chorismate_lyase_/UTRA_dom_sf"/>
</dbReference>
<dbReference type="Gene3D" id="1.10.10.10">
    <property type="entry name" value="Winged helix-like DNA-binding domain superfamily/Winged helix DNA-binding domain"/>
    <property type="match status" value="1"/>
</dbReference>
<name>A0A940P783_9ENTE</name>
<evidence type="ECO:0000256" key="3">
    <source>
        <dbReference type="ARBA" id="ARBA00023163"/>
    </source>
</evidence>
<dbReference type="SMART" id="SM00345">
    <property type="entry name" value="HTH_GNTR"/>
    <property type="match status" value="1"/>
</dbReference>
<dbReference type="CDD" id="cd07377">
    <property type="entry name" value="WHTH_GntR"/>
    <property type="match status" value="1"/>
</dbReference>
<feature type="domain" description="HTH gntR-type" evidence="4">
    <location>
        <begin position="6"/>
        <end position="74"/>
    </location>
</feature>
<dbReference type="AlphaFoldDB" id="A0A940P783"/>
<dbReference type="InterPro" id="IPR000524">
    <property type="entry name" value="Tscrpt_reg_HTH_GntR"/>
</dbReference>
<comment type="caution">
    <text evidence="5">The sequence shown here is derived from an EMBL/GenBank/DDBJ whole genome shotgun (WGS) entry which is preliminary data.</text>
</comment>
<gene>
    <name evidence="5" type="ORF">I6N95_18195</name>
</gene>
<dbReference type="Pfam" id="PF00392">
    <property type="entry name" value="GntR"/>
    <property type="match status" value="1"/>
</dbReference>
<keyword evidence="1" id="KW-0805">Transcription regulation</keyword>
<dbReference type="PANTHER" id="PTHR44846">
    <property type="entry name" value="MANNOSYL-D-GLYCERATE TRANSPORT/METABOLISM SYSTEM REPRESSOR MNGR-RELATED"/>
    <property type="match status" value="1"/>
</dbReference>
<dbReference type="InterPro" id="IPR036390">
    <property type="entry name" value="WH_DNA-bd_sf"/>
</dbReference>
<dbReference type="GO" id="GO:0003700">
    <property type="term" value="F:DNA-binding transcription factor activity"/>
    <property type="evidence" value="ECO:0007669"/>
    <property type="project" value="InterPro"/>
</dbReference>
<dbReference type="InterPro" id="IPR011663">
    <property type="entry name" value="UTRA"/>
</dbReference>
<dbReference type="RefSeq" id="WP_209530691.1">
    <property type="nucleotide sequence ID" value="NZ_JAEEGA010000013.1"/>
</dbReference>
<protein>
    <submittedName>
        <fullName evidence="5">GntR family transcriptional regulator</fullName>
    </submittedName>
</protein>
<evidence type="ECO:0000313" key="5">
    <source>
        <dbReference type="EMBL" id="MBP1042949.1"/>
    </source>
</evidence>
<dbReference type="Proteomes" id="UP000674938">
    <property type="component" value="Unassembled WGS sequence"/>
</dbReference>
<evidence type="ECO:0000256" key="2">
    <source>
        <dbReference type="ARBA" id="ARBA00023125"/>
    </source>
</evidence>
<reference evidence="5" key="1">
    <citation type="submission" date="2020-12" db="EMBL/GenBank/DDBJ databases">
        <title>Vagococcus allomyrinae sp. nov. and Enterococcus lavae sp. nov., isolated from the larvae of Allomyrina dichotoma.</title>
        <authorList>
            <person name="Lee S.D."/>
        </authorList>
    </citation>
    <scope>NUCLEOTIDE SEQUENCE</scope>
    <source>
        <strain evidence="5">BWB3-3</strain>
    </source>
</reference>
<accession>A0A940P783</accession>
<dbReference type="Gene3D" id="3.40.1410.10">
    <property type="entry name" value="Chorismate lyase-like"/>
    <property type="match status" value="1"/>
</dbReference>
<dbReference type="PROSITE" id="PS50949">
    <property type="entry name" value="HTH_GNTR"/>
    <property type="match status" value="1"/>
</dbReference>
<dbReference type="SUPFAM" id="SSF46785">
    <property type="entry name" value="Winged helix' DNA-binding domain"/>
    <property type="match status" value="1"/>
</dbReference>
<keyword evidence="6" id="KW-1185">Reference proteome</keyword>
<dbReference type="NCBIfam" id="NF041547">
    <property type="entry name" value="GntR_LSA1692"/>
    <property type="match status" value="1"/>
</dbReference>
<dbReference type="InterPro" id="IPR036388">
    <property type="entry name" value="WH-like_DNA-bd_sf"/>
</dbReference>
<dbReference type="SUPFAM" id="SSF64288">
    <property type="entry name" value="Chorismate lyase-like"/>
    <property type="match status" value="1"/>
</dbReference>